<reference evidence="1" key="2">
    <citation type="submission" date="2025-09" db="UniProtKB">
        <authorList>
            <consortium name="Ensembl"/>
        </authorList>
    </citation>
    <scope>IDENTIFICATION</scope>
</reference>
<protein>
    <submittedName>
        <fullName evidence="1">Uncharacterized protein</fullName>
    </submittedName>
</protein>
<name>A0A8C9YZW4_SANLU</name>
<proteinExistence type="predicted"/>
<keyword evidence="2" id="KW-1185">Reference proteome</keyword>
<accession>A0A8C9YZW4</accession>
<evidence type="ECO:0000313" key="2">
    <source>
        <dbReference type="Proteomes" id="UP000694568"/>
    </source>
</evidence>
<evidence type="ECO:0000313" key="1">
    <source>
        <dbReference type="Ensembl" id="ENSSLUP00000032559.1"/>
    </source>
</evidence>
<dbReference type="AlphaFoldDB" id="A0A8C9YZW4"/>
<reference evidence="1" key="1">
    <citation type="submission" date="2025-08" db="UniProtKB">
        <authorList>
            <consortium name="Ensembl"/>
        </authorList>
    </citation>
    <scope>IDENTIFICATION</scope>
</reference>
<organism evidence="1 2">
    <name type="scientific">Sander lucioperca</name>
    <name type="common">Pike-perch</name>
    <name type="synonym">Perca lucioperca</name>
    <dbReference type="NCBI Taxonomy" id="283035"/>
    <lineage>
        <taxon>Eukaryota</taxon>
        <taxon>Metazoa</taxon>
        <taxon>Chordata</taxon>
        <taxon>Craniata</taxon>
        <taxon>Vertebrata</taxon>
        <taxon>Euteleostomi</taxon>
        <taxon>Actinopterygii</taxon>
        <taxon>Neopterygii</taxon>
        <taxon>Teleostei</taxon>
        <taxon>Neoteleostei</taxon>
        <taxon>Acanthomorphata</taxon>
        <taxon>Eupercaria</taxon>
        <taxon>Perciformes</taxon>
        <taxon>Percoidei</taxon>
        <taxon>Percidae</taxon>
        <taxon>Luciopercinae</taxon>
        <taxon>Sander</taxon>
    </lineage>
</organism>
<sequence length="103" mass="12416">FRQTFITLITKKGKDKNILTFIWNGKKTWLHFNKLQRPIDRGFGTYYCAFCAVDTFVDVLCPEKHMKKKTNKIRRQMMSDRFLRLYFGQYVPPRGVTILIYNR</sequence>
<dbReference type="Ensembl" id="ENSSLUT00000033588.1">
    <property type="protein sequence ID" value="ENSSLUP00000032559.1"/>
    <property type="gene ID" value="ENSSLUG00000014535.1"/>
</dbReference>
<dbReference type="Proteomes" id="UP000694568">
    <property type="component" value="Unplaced"/>
</dbReference>